<accession>A2XC24</accession>
<dbReference type="Proteomes" id="UP000007015">
    <property type="component" value="Chromosome 3"/>
</dbReference>
<dbReference type="Gramene" id="BGIOSGA011525-TA">
    <property type="protein sequence ID" value="BGIOSGA011525-PA"/>
    <property type="gene ID" value="BGIOSGA011525"/>
</dbReference>
<dbReference type="EMBL" id="CM000128">
    <property type="protein sequence ID" value="EAY88384.1"/>
    <property type="molecule type" value="Genomic_DNA"/>
</dbReference>
<organism evidence="1 2">
    <name type="scientific">Oryza sativa subsp. indica</name>
    <name type="common">Rice</name>
    <dbReference type="NCBI Taxonomy" id="39946"/>
    <lineage>
        <taxon>Eukaryota</taxon>
        <taxon>Viridiplantae</taxon>
        <taxon>Streptophyta</taxon>
        <taxon>Embryophyta</taxon>
        <taxon>Tracheophyta</taxon>
        <taxon>Spermatophyta</taxon>
        <taxon>Magnoliopsida</taxon>
        <taxon>Liliopsida</taxon>
        <taxon>Poales</taxon>
        <taxon>Poaceae</taxon>
        <taxon>BOP clade</taxon>
        <taxon>Oryzoideae</taxon>
        <taxon>Oryzeae</taxon>
        <taxon>Oryzinae</taxon>
        <taxon>Oryza</taxon>
        <taxon>Oryza sativa</taxon>
    </lineage>
</organism>
<evidence type="ECO:0000313" key="1">
    <source>
        <dbReference type="EMBL" id="EAY88384.1"/>
    </source>
</evidence>
<name>A2XC24_ORYSI</name>
<proteinExistence type="predicted"/>
<gene>
    <name evidence="1" type="ORF">OsI_09846</name>
</gene>
<protein>
    <submittedName>
        <fullName evidence="1">Uncharacterized protein</fullName>
    </submittedName>
</protein>
<keyword evidence="2" id="KW-1185">Reference proteome</keyword>
<dbReference type="AlphaFoldDB" id="A2XC24"/>
<dbReference type="HOGENOM" id="CLU_1181839_0_0_1"/>
<reference evidence="1 2" key="1">
    <citation type="journal article" date="2005" name="PLoS Biol.">
        <title>The genomes of Oryza sativa: a history of duplications.</title>
        <authorList>
            <person name="Yu J."/>
            <person name="Wang J."/>
            <person name="Lin W."/>
            <person name="Li S."/>
            <person name="Li H."/>
            <person name="Zhou J."/>
            <person name="Ni P."/>
            <person name="Dong W."/>
            <person name="Hu S."/>
            <person name="Zeng C."/>
            <person name="Zhang J."/>
            <person name="Zhang Y."/>
            <person name="Li R."/>
            <person name="Xu Z."/>
            <person name="Li S."/>
            <person name="Li X."/>
            <person name="Zheng H."/>
            <person name="Cong L."/>
            <person name="Lin L."/>
            <person name="Yin J."/>
            <person name="Geng J."/>
            <person name="Li G."/>
            <person name="Shi J."/>
            <person name="Liu J."/>
            <person name="Lv H."/>
            <person name="Li J."/>
            <person name="Wang J."/>
            <person name="Deng Y."/>
            <person name="Ran L."/>
            <person name="Shi X."/>
            <person name="Wang X."/>
            <person name="Wu Q."/>
            <person name="Li C."/>
            <person name="Ren X."/>
            <person name="Wang J."/>
            <person name="Wang X."/>
            <person name="Li D."/>
            <person name="Liu D."/>
            <person name="Zhang X."/>
            <person name="Ji Z."/>
            <person name="Zhao W."/>
            <person name="Sun Y."/>
            <person name="Zhang Z."/>
            <person name="Bao J."/>
            <person name="Han Y."/>
            <person name="Dong L."/>
            <person name="Ji J."/>
            <person name="Chen P."/>
            <person name="Wu S."/>
            <person name="Liu J."/>
            <person name="Xiao Y."/>
            <person name="Bu D."/>
            <person name="Tan J."/>
            <person name="Yang L."/>
            <person name="Ye C."/>
            <person name="Zhang J."/>
            <person name="Xu J."/>
            <person name="Zhou Y."/>
            <person name="Yu Y."/>
            <person name="Zhang B."/>
            <person name="Zhuang S."/>
            <person name="Wei H."/>
            <person name="Liu B."/>
            <person name="Lei M."/>
            <person name="Yu H."/>
            <person name="Li Y."/>
            <person name="Xu H."/>
            <person name="Wei S."/>
            <person name="He X."/>
            <person name="Fang L."/>
            <person name="Zhang Z."/>
            <person name="Zhang Y."/>
            <person name="Huang X."/>
            <person name="Su Z."/>
            <person name="Tong W."/>
            <person name="Li J."/>
            <person name="Tong Z."/>
            <person name="Li S."/>
            <person name="Ye J."/>
            <person name="Wang L."/>
            <person name="Fang L."/>
            <person name="Lei T."/>
            <person name="Chen C."/>
            <person name="Chen H."/>
            <person name="Xu Z."/>
            <person name="Li H."/>
            <person name="Huang H."/>
            <person name="Zhang F."/>
            <person name="Xu H."/>
            <person name="Li N."/>
            <person name="Zhao C."/>
            <person name="Li S."/>
            <person name="Dong L."/>
            <person name="Huang Y."/>
            <person name="Li L."/>
            <person name="Xi Y."/>
            <person name="Qi Q."/>
            <person name="Li W."/>
            <person name="Zhang B."/>
            <person name="Hu W."/>
            <person name="Zhang Y."/>
            <person name="Tian X."/>
            <person name="Jiao Y."/>
            <person name="Liang X."/>
            <person name="Jin J."/>
            <person name="Gao L."/>
            <person name="Zheng W."/>
            <person name="Hao B."/>
            <person name="Liu S."/>
            <person name="Wang W."/>
            <person name="Yuan L."/>
            <person name="Cao M."/>
            <person name="McDermott J."/>
            <person name="Samudrala R."/>
            <person name="Wang J."/>
            <person name="Wong G.K."/>
            <person name="Yang H."/>
        </authorList>
    </citation>
    <scope>NUCLEOTIDE SEQUENCE [LARGE SCALE GENOMIC DNA]</scope>
    <source>
        <strain evidence="2">cv. 93-11</strain>
    </source>
</reference>
<sequence>MASSVSRRSSAGGEKSLNVSAIFRRYGRYGLSSVMSGSFAFAQYYSDGDPHSLKIFCSCSICVDQQWQIRCRSISSTHNDIMIHRWRVEVIIFIYLPWFGWARMQDGLAGEKLGEDAGMQPVLQRSTTTPYSDASRRSSGGWYQSVTTRLVSGCGLAASKKVAMSKLAILSMPVAIDERVGALDVPMQHALFMAVAEPDEDLRPEALDLRLREVQPRRGGEGSWKHSFWFPGMPH</sequence>
<evidence type="ECO:0000313" key="2">
    <source>
        <dbReference type="Proteomes" id="UP000007015"/>
    </source>
</evidence>